<feature type="transmembrane region" description="Helical" evidence="1">
    <location>
        <begin position="94"/>
        <end position="114"/>
    </location>
</feature>
<keyword evidence="1" id="KW-0812">Transmembrane</keyword>
<dbReference type="PANTHER" id="PTHR37305">
    <property type="entry name" value="INTEGRAL MEMBRANE PROTEIN-RELATED"/>
    <property type="match status" value="1"/>
</dbReference>
<dbReference type="EMBL" id="JBJIAA010000017">
    <property type="protein sequence ID" value="MFL0252458.1"/>
    <property type="molecule type" value="Genomic_DNA"/>
</dbReference>
<comment type="caution">
    <text evidence="2">The sequence shown here is derived from an EMBL/GenBank/DDBJ whole genome shotgun (WGS) entry which is preliminary data.</text>
</comment>
<feature type="transmembrane region" description="Helical" evidence="1">
    <location>
        <begin position="134"/>
        <end position="159"/>
    </location>
</feature>
<dbReference type="Pfam" id="PF12730">
    <property type="entry name" value="ABC2_membrane_4"/>
    <property type="match status" value="1"/>
</dbReference>
<feature type="transmembrane region" description="Helical" evidence="1">
    <location>
        <begin position="221"/>
        <end position="240"/>
    </location>
</feature>
<gene>
    <name evidence="2" type="ORF">ACJDT4_18770</name>
</gene>
<protein>
    <submittedName>
        <fullName evidence="2">ABC transporter permease</fullName>
    </submittedName>
</protein>
<organism evidence="2 3">
    <name type="scientific">Clostridium neuense</name>
    <dbReference type="NCBI Taxonomy" id="1728934"/>
    <lineage>
        <taxon>Bacteria</taxon>
        <taxon>Bacillati</taxon>
        <taxon>Bacillota</taxon>
        <taxon>Clostridia</taxon>
        <taxon>Eubacteriales</taxon>
        <taxon>Clostridiaceae</taxon>
        <taxon>Clostridium</taxon>
    </lineage>
</organism>
<feature type="transmembrane region" description="Helical" evidence="1">
    <location>
        <begin position="18"/>
        <end position="37"/>
    </location>
</feature>
<feature type="transmembrane region" description="Helical" evidence="1">
    <location>
        <begin position="57"/>
        <end position="73"/>
    </location>
</feature>
<sequence length="246" mass="27679">MLNLLKCEFYKLKRSKSFYVLIVLGIIDGIVGIILAPSLRNDCGKKGMIGMFGGEEFLGQIIFLGIFTIYITNEFKSGYTKNIISYGHKRRDVVLSKSIVFSTAAIIISLILPITVTVIETVMNGYGEIFNFKAFAFILRVTLIMMISYVVMASIAVLISFIFRNIIAPMAIFYLLDMANRFASAFSLRSNDVKYLYEKTIFYIPNIAISNVISISQMVQVVFHGLVVIAFSILLSIYIFNKADIK</sequence>
<evidence type="ECO:0000256" key="1">
    <source>
        <dbReference type="SAM" id="Phobius"/>
    </source>
</evidence>
<evidence type="ECO:0000313" key="2">
    <source>
        <dbReference type="EMBL" id="MFL0252458.1"/>
    </source>
</evidence>
<dbReference type="Proteomes" id="UP001623592">
    <property type="component" value="Unassembled WGS sequence"/>
</dbReference>
<keyword evidence="1" id="KW-0472">Membrane</keyword>
<reference evidence="2 3" key="1">
    <citation type="submission" date="2024-11" db="EMBL/GenBank/DDBJ databases">
        <authorList>
            <person name="Heng Y.C."/>
            <person name="Lim A.C.H."/>
            <person name="Lee J.K.Y."/>
            <person name="Kittelmann S."/>
        </authorList>
    </citation>
    <scope>NUCLEOTIDE SEQUENCE [LARGE SCALE GENOMIC DNA]</scope>
    <source>
        <strain evidence="2 3">WILCCON 0114</strain>
    </source>
</reference>
<keyword evidence="3" id="KW-1185">Reference proteome</keyword>
<evidence type="ECO:0000313" key="3">
    <source>
        <dbReference type="Proteomes" id="UP001623592"/>
    </source>
</evidence>
<keyword evidence="1" id="KW-1133">Transmembrane helix</keyword>
<dbReference type="RefSeq" id="WP_406789114.1">
    <property type="nucleotide sequence ID" value="NZ_JBJIAA010000017.1"/>
</dbReference>
<proteinExistence type="predicted"/>
<name>A0ABW8TLS8_9CLOT</name>
<dbReference type="PANTHER" id="PTHR37305:SF1">
    <property type="entry name" value="MEMBRANE PROTEIN"/>
    <property type="match status" value="1"/>
</dbReference>
<accession>A0ABW8TLS8</accession>